<feature type="transmembrane region" description="Helical" evidence="1">
    <location>
        <begin position="125"/>
        <end position="144"/>
    </location>
</feature>
<evidence type="ECO:0000313" key="3">
    <source>
        <dbReference type="Proteomes" id="UP000267049"/>
    </source>
</evidence>
<evidence type="ECO:0000313" key="2">
    <source>
        <dbReference type="EMBL" id="RNF85380.1"/>
    </source>
</evidence>
<comment type="caution">
    <text evidence="2">The sequence shown here is derived from an EMBL/GenBank/DDBJ whole genome shotgun (WGS) entry which is preliminary data.</text>
</comment>
<keyword evidence="1" id="KW-1133">Transmembrane helix</keyword>
<feature type="transmembrane region" description="Helical" evidence="1">
    <location>
        <begin position="175"/>
        <end position="197"/>
    </location>
</feature>
<dbReference type="Proteomes" id="UP000267049">
    <property type="component" value="Unassembled WGS sequence"/>
</dbReference>
<protein>
    <submittedName>
        <fullName evidence="2">Uncharacterized protein</fullName>
    </submittedName>
</protein>
<keyword evidence="1" id="KW-0812">Transmembrane</keyword>
<evidence type="ECO:0000256" key="1">
    <source>
        <dbReference type="SAM" id="Phobius"/>
    </source>
</evidence>
<keyword evidence="1" id="KW-0472">Membrane</keyword>
<sequence length="242" mass="26295">MMQYWQDGKGEKTQLIVVTDEALYAHTFATPVAQQHVDELVSGKSPALLFAVADATYVAFRSLDRAQCSSSDNDIDFAFKEGKEDQSVSLSIEGEGIREQVLAALEHALHGRFKRYEDQYSRPRAAFGSALWLSIFAFATWVLANAASALQAAGDHEITGRRKGLKTLVAGTLEWLGPTGVTVIGGLLCALVAWNLVNRVKAPSLVQILQPGPYKAQGAAITVIKYLVLAVLWIGLLPIVLR</sequence>
<name>A0A3M8T2N2_9GAMM</name>
<dbReference type="AlphaFoldDB" id="A0A3M8T2N2"/>
<organism evidence="2 3">
    <name type="scientific">Montanilutibacter psychrotolerans</name>
    <dbReference type="NCBI Taxonomy" id="1327343"/>
    <lineage>
        <taxon>Bacteria</taxon>
        <taxon>Pseudomonadati</taxon>
        <taxon>Pseudomonadota</taxon>
        <taxon>Gammaproteobacteria</taxon>
        <taxon>Lysobacterales</taxon>
        <taxon>Lysobacteraceae</taxon>
        <taxon>Montanilutibacter</taxon>
    </lineage>
</organism>
<feature type="transmembrane region" description="Helical" evidence="1">
    <location>
        <begin position="218"/>
        <end position="241"/>
    </location>
</feature>
<reference evidence="2 3" key="1">
    <citation type="submission" date="2018-11" db="EMBL/GenBank/DDBJ databases">
        <title>Lysobacter cryohumiis sp. nov., isolated from soil in the Tianshan Mountains, Xinjiang, China.</title>
        <authorList>
            <person name="Luo Y."/>
            <person name="Sheng H."/>
        </authorList>
    </citation>
    <scope>NUCLEOTIDE SEQUENCE [LARGE SCALE GENOMIC DNA]</scope>
    <source>
        <strain evidence="2 3">ZS60</strain>
    </source>
</reference>
<proteinExistence type="predicted"/>
<gene>
    <name evidence="2" type="ORF">EER27_06355</name>
</gene>
<keyword evidence="3" id="KW-1185">Reference proteome</keyword>
<dbReference type="EMBL" id="RIBS01000002">
    <property type="protein sequence ID" value="RNF85380.1"/>
    <property type="molecule type" value="Genomic_DNA"/>
</dbReference>
<accession>A0A3M8T2N2</accession>